<reference evidence="7 8" key="1">
    <citation type="submission" date="2021-05" db="EMBL/GenBank/DDBJ databases">
        <title>Mycobacterium acidophilum sp. nov., an extremely acid-tolerant member of the genus Mycobacterium.</title>
        <authorList>
            <person name="Xia J."/>
        </authorList>
    </citation>
    <scope>NUCLEOTIDE SEQUENCE [LARGE SCALE GENOMIC DNA]</scope>
    <source>
        <strain evidence="7 8">M1</strain>
    </source>
</reference>
<dbReference type="InterPro" id="IPR036866">
    <property type="entry name" value="RibonucZ/Hydroxyglut_hydro"/>
</dbReference>
<dbReference type="PANTHER" id="PTHR42978">
    <property type="entry name" value="QUORUM-QUENCHING LACTONASE YTNP-RELATED-RELATED"/>
    <property type="match status" value="1"/>
</dbReference>
<accession>A0ABS5RPA0</accession>
<keyword evidence="8" id="KW-1185">Reference proteome</keyword>
<dbReference type="Proteomes" id="UP001519535">
    <property type="component" value="Unassembled WGS sequence"/>
</dbReference>
<gene>
    <name evidence="7" type="ORF">KIH27_21245</name>
</gene>
<comment type="caution">
    <text evidence="7">The sequence shown here is derived from an EMBL/GenBank/DDBJ whole genome shotgun (WGS) entry which is preliminary data.</text>
</comment>
<evidence type="ECO:0000256" key="6">
    <source>
        <dbReference type="SAM" id="MobiDB-lite"/>
    </source>
</evidence>
<protein>
    <recommendedName>
        <fullName evidence="9">MBL fold metallo-hydrolase</fullName>
    </recommendedName>
</protein>
<evidence type="ECO:0000313" key="7">
    <source>
        <dbReference type="EMBL" id="MBS9536113.1"/>
    </source>
</evidence>
<feature type="region of interest" description="Disordered" evidence="6">
    <location>
        <begin position="351"/>
        <end position="370"/>
    </location>
</feature>
<evidence type="ECO:0000313" key="8">
    <source>
        <dbReference type="Proteomes" id="UP001519535"/>
    </source>
</evidence>
<sequence>MAANAGPFDIPVPDVVDLGARIDTLDCILAADNPGAALKLARTAGGDFRREFAATGRVAHASTHDLVTLPYPTKFGLWRAAITPAPFLMITNRLVIVRWDDTDGRRRTLLWEPSDYELDANTPYFAALADKAPDALRNLAMREYATVAHRLAAAGVDPAEVDYIAFDHLHTQDVRRLIGTTTPQADISPTAPVPALFPNARLVVQRQELEAMRDLHPLQRPWYQPETMVDLDPARIAPIDGDRLLGPGVAIVRTPGHATGNQTLVLNTETGIWAMSENVIAAELLTPEHSKIPGVAGWTRKWGQELILNANILESTATQYNSCVLEKTLVDRSQVDERFLQFFPTSELTASPLAPGAAPTFTHRRLRTGS</sequence>
<evidence type="ECO:0008006" key="9">
    <source>
        <dbReference type="Google" id="ProtNLM"/>
    </source>
</evidence>
<keyword evidence="3" id="KW-0479">Metal-binding</keyword>
<evidence type="ECO:0000256" key="1">
    <source>
        <dbReference type="ARBA" id="ARBA00001947"/>
    </source>
</evidence>
<proteinExistence type="inferred from homology"/>
<dbReference type="PANTHER" id="PTHR42978:SF7">
    <property type="entry name" value="METALLO-HYDROLASE RV2300C-RELATED"/>
    <property type="match status" value="1"/>
</dbReference>
<comment type="similarity">
    <text evidence="2">Belongs to the metallo-beta-lactamase superfamily.</text>
</comment>
<keyword evidence="4" id="KW-0378">Hydrolase</keyword>
<dbReference type="Gene3D" id="3.60.15.10">
    <property type="entry name" value="Ribonuclease Z/Hydroxyacylglutathione hydrolase-like"/>
    <property type="match status" value="1"/>
</dbReference>
<dbReference type="InterPro" id="IPR051013">
    <property type="entry name" value="MBL_superfamily_lactonases"/>
</dbReference>
<evidence type="ECO:0000256" key="2">
    <source>
        <dbReference type="ARBA" id="ARBA00007749"/>
    </source>
</evidence>
<comment type="cofactor">
    <cofactor evidence="1">
        <name>Zn(2+)</name>
        <dbReference type="ChEBI" id="CHEBI:29105"/>
    </cofactor>
</comment>
<dbReference type="EMBL" id="JAHCLR010000080">
    <property type="protein sequence ID" value="MBS9536113.1"/>
    <property type="molecule type" value="Genomic_DNA"/>
</dbReference>
<organism evidence="7 8">
    <name type="scientific">Mycolicibacter acidiphilus</name>
    <dbReference type="NCBI Taxonomy" id="2835306"/>
    <lineage>
        <taxon>Bacteria</taxon>
        <taxon>Bacillati</taxon>
        <taxon>Actinomycetota</taxon>
        <taxon>Actinomycetes</taxon>
        <taxon>Mycobacteriales</taxon>
        <taxon>Mycobacteriaceae</taxon>
        <taxon>Mycolicibacter</taxon>
    </lineage>
</organism>
<evidence type="ECO:0000256" key="5">
    <source>
        <dbReference type="ARBA" id="ARBA00022833"/>
    </source>
</evidence>
<keyword evidence="5" id="KW-0862">Zinc</keyword>
<dbReference type="SUPFAM" id="SSF56281">
    <property type="entry name" value="Metallo-hydrolase/oxidoreductase"/>
    <property type="match status" value="1"/>
</dbReference>
<evidence type="ECO:0000256" key="4">
    <source>
        <dbReference type="ARBA" id="ARBA00022801"/>
    </source>
</evidence>
<evidence type="ECO:0000256" key="3">
    <source>
        <dbReference type="ARBA" id="ARBA00022723"/>
    </source>
</evidence>
<name>A0ABS5RPA0_9MYCO</name>